<proteinExistence type="predicted"/>
<evidence type="ECO:0000256" key="2">
    <source>
        <dbReference type="ARBA" id="ARBA00022525"/>
    </source>
</evidence>
<evidence type="ECO:0000256" key="3">
    <source>
        <dbReference type="SAM" id="SignalP"/>
    </source>
</evidence>
<organism evidence="5">
    <name type="scientific">Rhipicephalus appendiculatus</name>
    <name type="common">Brown ear tick</name>
    <dbReference type="NCBI Taxonomy" id="34631"/>
    <lineage>
        <taxon>Eukaryota</taxon>
        <taxon>Metazoa</taxon>
        <taxon>Ecdysozoa</taxon>
        <taxon>Arthropoda</taxon>
        <taxon>Chelicerata</taxon>
        <taxon>Arachnida</taxon>
        <taxon>Acari</taxon>
        <taxon>Parasitiformes</taxon>
        <taxon>Ixodida</taxon>
        <taxon>Ixodoidea</taxon>
        <taxon>Ixodidae</taxon>
        <taxon>Rhipicephalinae</taxon>
        <taxon>Rhipicephalus</taxon>
        <taxon>Rhipicephalus</taxon>
    </lineage>
</organism>
<dbReference type="InterPro" id="IPR029277">
    <property type="entry name" value="SVWC_dom"/>
</dbReference>
<dbReference type="SMART" id="SM01318">
    <property type="entry name" value="SVWC"/>
    <property type="match status" value="1"/>
</dbReference>
<name>A0A131YPY5_RHIAP</name>
<protein>
    <submittedName>
        <fullName evidence="5">8.9 kDa family member</fullName>
    </submittedName>
</protein>
<feature type="domain" description="Single" evidence="4">
    <location>
        <begin position="33"/>
        <end position="99"/>
    </location>
</feature>
<sequence>MTKLRTCLVLFITSVLCLVEVSWQATPYKEGKCYFEGKFYEPGENIYTKRCSMWSCIKTNSTHTYMHEKRCVRPLVQMGCRRLPGKEGIYPKCCPRFLCP</sequence>
<comment type="subcellular location">
    <subcellularLocation>
        <location evidence="1">Secreted</location>
    </subcellularLocation>
</comment>
<accession>A0A131YPY5</accession>
<feature type="signal peptide" evidence="3">
    <location>
        <begin position="1"/>
        <end position="24"/>
    </location>
</feature>
<dbReference type="EMBL" id="GEDV01007224">
    <property type="protein sequence ID" value="JAP81333.1"/>
    <property type="molecule type" value="Transcribed_RNA"/>
</dbReference>
<feature type="chain" id="PRO_5007285757" evidence="3">
    <location>
        <begin position="25"/>
        <end position="100"/>
    </location>
</feature>
<evidence type="ECO:0000256" key="1">
    <source>
        <dbReference type="ARBA" id="ARBA00004613"/>
    </source>
</evidence>
<keyword evidence="2" id="KW-0964">Secreted</keyword>
<keyword evidence="3" id="KW-0732">Signal</keyword>
<dbReference type="Pfam" id="PF15430">
    <property type="entry name" value="SVWC"/>
    <property type="match status" value="1"/>
</dbReference>
<evidence type="ECO:0000259" key="4">
    <source>
        <dbReference type="SMART" id="SM01318"/>
    </source>
</evidence>
<evidence type="ECO:0000313" key="5">
    <source>
        <dbReference type="EMBL" id="JAP81333.1"/>
    </source>
</evidence>
<reference evidence="5" key="1">
    <citation type="journal article" date="2016" name="Ticks Tick Borne Dis.">
        <title>De novo assembly and annotation of the salivary gland transcriptome of Rhipicephalus appendiculatus male and female ticks during blood feeding.</title>
        <authorList>
            <person name="de Castro M.H."/>
            <person name="de Klerk D."/>
            <person name="Pienaar R."/>
            <person name="Latif A.A."/>
            <person name="Rees D.J."/>
            <person name="Mans B.J."/>
        </authorList>
    </citation>
    <scope>NUCLEOTIDE SEQUENCE</scope>
    <source>
        <tissue evidence="5">Salivary glands</tissue>
    </source>
</reference>
<dbReference type="GO" id="GO:0005576">
    <property type="term" value="C:extracellular region"/>
    <property type="evidence" value="ECO:0007669"/>
    <property type="project" value="UniProtKB-SubCell"/>
</dbReference>
<dbReference type="AlphaFoldDB" id="A0A131YPY5"/>